<dbReference type="SUPFAM" id="SSF50044">
    <property type="entry name" value="SH3-domain"/>
    <property type="match status" value="2"/>
</dbReference>
<dbReference type="PRINTS" id="PR00008">
    <property type="entry name" value="DAGPEDOMAIN"/>
</dbReference>
<dbReference type="PROSITE" id="PS50081">
    <property type="entry name" value="ZF_DAG_PE_2"/>
    <property type="match status" value="1"/>
</dbReference>
<dbReference type="PRINTS" id="PR00452">
    <property type="entry name" value="SH3DOMAIN"/>
</dbReference>
<sequence length="288" mass="30721">MNAYNEDASLGKVDDVSDNYLEADHQLTFFRTSECILTAEIDTIVSAIGDDVGAQQPHSFKSSSFSIPTTCGYCKTSIWGLSKQGKSCKVCNLSVHSKCELKVPADCQGGSHRQASSASRLPTSSRLTVPASPQAVDTPTASSFVHSVPEEEVSYPVARVMFDFTSTSEFELSVSEGDSVNVLEPDDGSGWVKVTNTRGAGGLVPASYLGFDGAEASTPANQQGSGQYVKALYQYESRGSDEIGLKEGDLIELSSGPSGGQNYGEGWWEGYNSKGRKGIFPSNYVELV</sequence>
<gene>
    <name evidence="8" type="primary">bzz1_1</name>
    <name evidence="8" type="ORF">VKT23_003839</name>
</gene>
<feature type="domain" description="Phorbol-ester/DAG-type" evidence="7">
    <location>
        <begin position="57"/>
        <end position="107"/>
    </location>
</feature>
<dbReference type="InterPro" id="IPR002219">
    <property type="entry name" value="PKC_DAG/PE"/>
</dbReference>
<comment type="caution">
    <text evidence="8">The sequence shown here is derived from an EMBL/GenBank/DDBJ whole genome shotgun (WGS) entry which is preliminary data.</text>
</comment>
<dbReference type="PANTHER" id="PTHR15735:SF21">
    <property type="entry name" value="PROTEIN NERVOUS WRECK"/>
    <property type="match status" value="1"/>
</dbReference>
<evidence type="ECO:0000259" key="7">
    <source>
        <dbReference type="PROSITE" id="PS50081"/>
    </source>
</evidence>
<dbReference type="SMART" id="SM00326">
    <property type="entry name" value="SH3"/>
    <property type="match status" value="2"/>
</dbReference>
<evidence type="ECO:0000313" key="9">
    <source>
        <dbReference type="Proteomes" id="UP001498398"/>
    </source>
</evidence>
<feature type="domain" description="SH3" evidence="6">
    <location>
        <begin position="224"/>
        <end position="288"/>
    </location>
</feature>
<dbReference type="SUPFAM" id="SSF57889">
    <property type="entry name" value="Cysteine-rich domain"/>
    <property type="match status" value="1"/>
</dbReference>
<dbReference type="Gene3D" id="3.30.60.20">
    <property type="match status" value="1"/>
</dbReference>
<dbReference type="InterPro" id="IPR036028">
    <property type="entry name" value="SH3-like_dom_sf"/>
</dbReference>
<keyword evidence="3" id="KW-0862">Zinc</keyword>
<dbReference type="EMBL" id="JBANRG010000003">
    <property type="protein sequence ID" value="KAK7469363.1"/>
    <property type="molecule type" value="Genomic_DNA"/>
</dbReference>
<evidence type="ECO:0000256" key="4">
    <source>
        <dbReference type="PROSITE-ProRule" id="PRU00192"/>
    </source>
</evidence>
<keyword evidence="1 4" id="KW-0728">SH3 domain</keyword>
<feature type="domain" description="SH3" evidence="6">
    <location>
        <begin position="153"/>
        <end position="214"/>
    </location>
</feature>
<evidence type="ECO:0000313" key="8">
    <source>
        <dbReference type="EMBL" id="KAK7469363.1"/>
    </source>
</evidence>
<evidence type="ECO:0000256" key="2">
    <source>
        <dbReference type="ARBA" id="ARBA00022723"/>
    </source>
</evidence>
<reference evidence="8 9" key="1">
    <citation type="submission" date="2024-01" db="EMBL/GenBank/DDBJ databases">
        <title>A draft genome for the cacao thread blight pathogen Marasmiellus scandens.</title>
        <authorList>
            <person name="Baruah I.K."/>
            <person name="Leung J."/>
            <person name="Bukari Y."/>
            <person name="Amoako-Attah I."/>
            <person name="Meinhardt L.W."/>
            <person name="Bailey B.A."/>
            <person name="Cohen S.P."/>
        </authorList>
    </citation>
    <scope>NUCLEOTIDE SEQUENCE [LARGE SCALE GENOMIC DNA]</scope>
    <source>
        <strain evidence="8 9">GH-19</strain>
    </source>
</reference>
<dbReference type="Pfam" id="PF07653">
    <property type="entry name" value="SH3_2"/>
    <property type="match status" value="1"/>
</dbReference>
<dbReference type="Gene3D" id="2.30.30.40">
    <property type="entry name" value="SH3 Domains"/>
    <property type="match status" value="2"/>
</dbReference>
<dbReference type="Pfam" id="PF00130">
    <property type="entry name" value="C1_1"/>
    <property type="match status" value="1"/>
</dbReference>
<keyword evidence="9" id="KW-1185">Reference proteome</keyword>
<proteinExistence type="predicted"/>
<feature type="compositionally biased region" description="Polar residues" evidence="5">
    <location>
        <begin position="111"/>
        <end position="127"/>
    </location>
</feature>
<accession>A0ABR1JZX6</accession>
<dbReference type="Pfam" id="PF14604">
    <property type="entry name" value="SH3_9"/>
    <property type="match status" value="1"/>
</dbReference>
<evidence type="ECO:0000256" key="5">
    <source>
        <dbReference type="SAM" id="MobiDB-lite"/>
    </source>
</evidence>
<protein>
    <submittedName>
        <fullName evidence="8">Protein BZZ1</fullName>
    </submittedName>
</protein>
<evidence type="ECO:0000256" key="3">
    <source>
        <dbReference type="ARBA" id="ARBA00022833"/>
    </source>
</evidence>
<dbReference type="InterPro" id="IPR020454">
    <property type="entry name" value="DAG/PE-bd"/>
</dbReference>
<keyword evidence="2" id="KW-0479">Metal-binding</keyword>
<organism evidence="8 9">
    <name type="scientific">Marasmiellus scandens</name>
    <dbReference type="NCBI Taxonomy" id="2682957"/>
    <lineage>
        <taxon>Eukaryota</taxon>
        <taxon>Fungi</taxon>
        <taxon>Dikarya</taxon>
        <taxon>Basidiomycota</taxon>
        <taxon>Agaricomycotina</taxon>
        <taxon>Agaricomycetes</taxon>
        <taxon>Agaricomycetidae</taxon>
        <taxon>Agaricales</taxon>
        <taxon>Marasmiineae</taxon>
        <taxon>Omphalotaceae</taxon>
        <taxon>Marasmiellus</taxon>
    </lineage>
</organism>
<dbReference type="CDD" id="cd11912">
    <property type="entry name" value="SH3_Bzz1_1"/>
    <property type="match status" value="1"/>
</dbReference>
<dbReference type="InterPro" id="IPR001452">
    <property type="entry name" value="SH3_domain"/>
</dbReference>
<dbReference type="PROSITE" id="PS00479">
    <property type="entry name" value="ZF_DAG_PE_1"/>
    <property type="match status" value="1"/>
</dbReference>
<dbReference type="CDD" id="cd00174">
    <property type="entry name" value="SH3"/>
    <property type="match status" value="1"/>
</dbReference>
<evidence type="ECO:0000256" key="1">
    <source>
        <dbReference type="ARBA" id="ARBA00022443"/>
    </source>
</evidence>
<evidence type="ECO:0000259" key="6">
    <source>
        <dbReference type="PROSITE" id="PS50002"/>
    </source>
</evidence>
<feature type="region of interest" description="Disordered" evidence="5">
    <location>
        <begin position="107"/>
        <end position="143"/>
    </location>
</feature>
<dbReference type="CDD" id="cd20824">
    <property type="entry name" value="C1_SpBZZ1-like"/>
    <property type="match status" value="1"/>
</dbReference>
<dbReference type="InterPro" id="IPR046349">
    <property type="entry name" value="C1-like_sf"/>
</dbReference>
<dbReference type="PANTHER" id="PTHR15735">
    <property type="entry name" value="FCH AND DOUBLE SH3 DOMAINS PROTEIN"/>
    <property type="match status" value="1"/>
</dbReference>
<dbReference type="PROSITE" id="PS50002">
    <property type="entry name" value="SH3"/>
    <property type="match status" value="2"/>
</dbReference>
<dbReference type="InterPro" id="IPR035459">
    <property type="entry name" value="Bzz1_SH3_1"/>
</dbReference>
<name>A0ABR1JZX6_9AGAR</name>
<dbReference type="SMART" id="SM00109">
    <property type="entry name" value="C1"/>
    <property type="match status" value="1"/>
</dbReference>
<dbReference type="Proteomes" id="UP001498398">
    <property type="component" value="Unassembled WGS sequence"/>
</dbReference>